<dbReference type="InterPro" id="IPR000866">
    <property type="entry name" value="AhpC/TSA"/>
</dbReference>
<dbReference type="InterPro" id="IPR036249">
    <property type="entry name" value="Thioredoxin-like_sf"/>
</dbReference>
<dbReference type="CDD" id="cd02969">
    <property type="entry name" value="PRX_like1"/>
    <property type="match status" value="1"/>
</dbReference>
<sequence length="188" mass="20166">MAVESREISLGTPAPDFTLPAAGAGEYSLSSFEESLALLVAFVCNHCPYVKHIESAFGELTSEYADKGLATVAICTNDADAYPDDGPAHLVEQATRAGWTFPYLVDADQSVGLAYKAACTPDLFVFDADRRLAYHGAFDESTPGNNKPVTGELLKGALDLVLDGRTVPEPHRPAMGCSIKWKAENEPR</sequence>
<gene>
    <name evidence="2" type="ORF">G1H10_02560</name>
</gene>
<dbReference type="PANTHER" id="PTHR43640">
    <property type="entry name" value="OS07G0260300 PROTEIN"/>
    <property type="match status" value="1"/>
</dbReference>
<dbReference type="InterPro" id="IPR047262">
    <property type="entry name" value="PRX-like1"/>
</dbReference>
<dbReference type="EMBL" id="JAAGOA010000002">
    <property type="protein sequence ID" value="NED99044.1"/>
    <property type="molecule type" value="Genomic_DNA"/>
</dbReference>
<organism evidence="2 3">
    <name type="scientific">Phytoactinopolyspora halotolerans</name>
    <dbReference type="NCBI Taxonomy" id="1981512"/>
    <lineage>
        <taxon>Bacteria</taxon>
        <taxon>Bacillati</taxon>
        <taxon>Actinomycetota</taxon>
        <taxon>Actinomycetes</taxon>
        <taxon>Jiangellales</taxon>
        <taxon>Jiangellaceae</taxon>
        <taxon>Phytoactinopolyspora</taxon>
    </lineage>
</organism>
<dbReference type="PANTHER" id="PTHR43640:SF1">
    <property type="entry name" value="THIOREDOXIN-DEPENDENT PEROXIREDOXIN"/>
    <property type="match status" value="1"/>
</dbReference>
<dbReference type="AlphaFoldDB" id="A0A6L9S0Q0"/>
<dbReference type="PROSITE" id="PS51352">
    <property type="entry name" value="THIOREDOXIN_2"/>
    <property type="match status" value="1"/>
</dbReference>
<dbReference type="GO" id="GO:0016491">
    <property type="term" value="F:oxidoreductase activity"/>
    <property type="evidence" value="ECO:0007669"/>
    <property type="project" value="InterPro"/>
</dbReference>
<name>A0A6L9S0Q0_9ACTN</name>
<reference evidence="2 3" key="1">
    <citation type="submission" date="2020-02" db="EMBL/GenBank/DDBJ databases">
        <authorList>
            <person name="Li X.-J."/>
            <person name="Han X.-M."/>
        </authorList>
    </citation>
    <scope>NUCLEOTIDE SEQUENCE [LARGE SCALE GENOMIC DNA]</scope>
    <source>
        <strain evidence="2 3">CCTCC AB 2017055</strain>
    </source>
</reference>
<proteinExistence type="predicted"/>
<dbReference type="Gene3D" id="3.40.30.10">
    <property type="entry name" value="Glutaredoxin"/>
    <property type="match status" value="1"/>
</dbReference>
<dbReference type="SUPFAM" id="SSF52833">
    <property type="entry name" value="Thioredoxin-like"/>
    <property type="match status" value="1"/>
</dbReference>
<dbReference type="RefSeq" id="WP_163732273.1">
    <property type="nucleotide sequence ID" value="NZ_JAAGOA010000002.1"/>
</dbReference>
<dbReference type="InterPro" id="IPR013766">
    <property type="entry name" value="Thioredoxin_domain"/>
</dbReference>
<keyword evidence="3" id="KW-1185">Reference proteome</keyword>
<evidence type="ECO:0000259" key="1">
    <source>
        <dbReference type="PROSITE" id="PS51352"/>
    </source>
</evidence>
<comment type="caution">
    <text evidence="2">The sequence shown here is derived from an EMBL/GenBank/DDBJ whole genome shotgun (WGS) entry which is preliminary data.</text>
</comment>
<evidence type="ECO:0000313" key="3">
    <source>
        <dbReference type="Proteomes" id="UP000475214"/>
    </source>
</evidence>
<feature type="domain" description="Thioredoxin" evidence="1">
    <location>
        <begin position="8"/>
        <end position="163"/>
    </location>
</feature>
<accession>A0A6L9S0Q0</accession>
<evidence type="ECO:0000313" key="2">
    <source>
        <dbReference type="EMBL" id="NED99044.1"/>
    </source>
</evidence>
<protein>
    <submittedName>
        <fullName evidence="2">Thioredoxin family protein</fullName>
    </submittedName>
</protein>
<dbReference type="Pfam" id="PF00578">
    <property type="entry name" value="AhpC-TSA"/>
    <property type="match status" value="1"/>
</dbReference>
<dbReference type="GO" id="GO:0016209">
    <property type="term" value="F:antioxidant activity"/>
    <property type="evidence" value="ECO:0007669"/>
    <property type="project" value="InterPro"/>
</dbReference>
<dbReference type="Proteomes" id="UP000475214">
    <property type="component" value="Unassembled WGS sequence"/>
</dbReference>